<organism evidence="1 2">
    <name type="scientific">Sutcliffiella rhizosphaerae</name>
    <dbReference type="NCBI Taxonomy" id="2880967"/>
    <lineage>
        <taxon>Bacteria</taxon>
        <taxon>Bacillati</taxon>
        <taxon>Bacillota</taxon>
        <taxon>Bacilli</taxon>
        <taxon>Bacillales</taxon>
        <taxon>Bacillaceae</taxon>
        <taxon>Sutcliffiella</taxon>
    </lineage>
</organism>
<evidence type="ECO:0000313" key="2">
    <source>
        <dbReference type="Proteomes" id="UP000789833"/>
    </source>
</evidence>
<gene>
    <name evidence="1" type="ORF">BACCIP111883_00223</name>
</gene>
<name>A0ABN8A2S1_9BACI</name>
<comment type="caution">
    <text evidence="1">The sequence shown here is derived from an EMBL/GenBank/DDBJ whole genome shotgun (WGS) entry which is preliminary data.</text>
</comment>
<sequence length="58" mass="6770">MKFSEKHNRAYGSRDVFGVSFHDFLEKEKDSSTYLELASEFGISVRDVKSLKKQINRI</sequence>
<evidence type="ECO:0008006" key="3">
    <source>
        <dbReference type="Google" id="ProtNLM"/>
    </source>
</evidence>
<proteinExistence type="predicted"/>
<reference evidence="1 2" key="1">
    <citation type="submission" date="2021-10" db="EMBL/GenBank/DDBJ databases">
        <authorList>
            <person name="Criscuolo A."/>
        </authorList>
    </citation>
    <scope>NUCLEOTIDE SEQUENCE [LARGE SCALE GENOMIC DNA]</scope>
    <source>
        <strain evidence="2">CIP 111883</strain>
    </source>
</reference>
<dbReference type="Proteomes" id="UP000789833">
    <property type="component" value="Unassembled WGS sequence"/>
</dbReference>
<protein>
    <recommendedName>
        <fullName evidence="3">RNA polymerase subunit sigma-70</fullName>
    </recommendedName>
</protein>
<accession>A0ABN8A2S1</accession>
<evidence type="ECO:0000313" key="1">
    <source>
        <dbReference type="EMBL" id="CAG9619456.1"/>
    </source>
</evidence>
<keyword evidence="2" id="KW-1185">Reference proteome</keyword>
<dbReference type="RefSeq" id="WP_230499388.1">
    <property type="nucleotide sequence ID" value="NZ_CAKJTJ010000001.1"/>
</dbReference>
<dbReference type="EMBL" id="CAKJTJ010000001">
    <property type="protein sequence ID" value="CAG9619456.1"/>
    <property type="molecule type" value="Genomic_DNA"/>
</dbReference>